<comment type="caution">
    <text evidence="1">The sequence shown here is derived from an EMBL/GenBank/DDBJ whole genome shotgun (WGS) entry which is preliminary data.</text>
</comment>
<sequence length="67" mass="7195">MPDFNLCAGFLSLTTAKASDWVAQLAGRGILCDRRGDQLRFGPAPYVSMAQLNQALNVVEDLAKGLV</sequence>
<name>A9DFI2_9GAMM</name>
<reference evidence="1 2" key="1">
    <citation type="submission" date="2007-10" db="EMBL/GenBank/DDBJ databases">
        <authorList>
            <person name="Yayanos A."/>
            <person name="Ferriera S."/>
            <person name="Johnson J."/>
            <person name="Kravitz S."/>
            <person name="Halpern A."/>
            <person name="Remington K."/>
            <person name="Beeson K."/>
            <person name="Tran B."/>
            <person name="Rogers Y.-H."/>
            <person name="Friedman R."/>
            <person name="Venter J.C."/>
        </authorList>
    </citation>
    <scope>NUCLEOTIDE SEQUENCE [LARGE SCALE GENOMIC DNA]</scope>
    <source>
        <strain evidence="1 2">KT99</strain>
    </source>
</reference>
<evidence type="ECO:0008006" key="3">
    <source>
        <dbReference type="Google" id="ProtNLM"/>
    </source>
</evidence>
<evidence type="ECO:0000313" key="2">
    <source>
        <dbReference type="Proteomes" id="UP000005839"/>
    </source>
</evidence>
<keyword evidence="2" id="KW-1185">Reference proteome</keyword>
<dbReference type="STRING" id="314608.KT99_05577"/>
<dbReference type="RefSeq" id="WP_005500988.1">
    <property type="nucleotide sequence ID" value="NZ_ABIC01000029.1"/>
</dbReference>
<dbReference type="EMBL" id="ABIC01000029">
    <property type="protein sequence ID" value="EDP99915.1"/>
    <property type="molecule type" value="Genomic_DNA"/>
</dbReference>
<dbReference type="AlphaFoldDB" id="A9DFI2"/>
<evidence type="ECO:0000313" key="1">
    <source>
        <dbReference type="EMBL" id="EDP99915.1"/>
    </source>
</evidence>
<organism evidence="1 2">
    <name type="scientific">Shewanella benthica KT99</name>
    <dbReference type="NCBI Taxonomy" id="314608"/>
    <lineage>
        <taxon>Bacteria</taxon>
        <taxon>Pseudomonadati</taxon>
        <taxon>Pseudomonadota</taxon>
        <taxon>Gammaproteobacteria</taxon>
        <taxon>Alteromonadales</taxon>
        <taxon>Shewanellaceae</taxon>
        <taxon>Shewanella</taxon>
    </lineage>
</organism>
<dbReference type="InterPro" id="IPR015422">
    <property type="entry name" value="PyrdxlP-dep_Trfase_small"/>
</dbReference>
<protein>
    <recommendedName>
        <fullName evidence="3">Kynureninase</fullName>
    </recommendedName>
</protein>
<dbReference type="Proteomes" id="UP000005839">
    <property type="component" value="Unassembled WGS sequence"/>
</dbReference>
<dbReference type="Gene3D" id="3.90.1150.10">
    <property type="entry name" value="Aspartate Aminotransferase, domain 1"/>
    <property type="match status" value="1"/>
</dbReference>
<accession>A9DFI2</accession>
<proteinExistence type="predicted"/>
<gene>
    <name evidence="1" type="ORF">KT99_05577</name>
</gene>